<evidence type="ECO:0000313" key="11">
    <source>
        <dbReference type="Proteomes" id="UP001158045"/>
    </source>
</evidence>
<evidence type="ECO:0000256" key="3">
    <source>
        <dbReference type="ARBA" id="ARBA00022692"/>
    </source>
</evidence>
<keyword evidence="2" id="KW-1003">Cell membrane</keyword>
<dbReference type="InterPro" id="IPR001633">
    <property type="entry name" value="EAL_dom"/>
</dbReference>
<reference evidence="10 11" key="1">
    <citation type="submission" date="2023-04" db="EMBL/GenBank/DDBJ databases">
        <title>Fusibacter bizertensis strain WBS, isolated from littoral bottom sediments of the Arctic seas - biochemical and genomic analysis.</title>
        <authorList>
            <person name="Brioukhanov A.L."/>
        </authorList>
    </citation>
    <scope>NUCLEOTIDE SEQUENCE [LARGE SCALE GENOMIC DNA]</scope>
    <source>
        <strain evidence="10 11">WBS</strain>
    </source>
</reference>
<feature type="domain" description="EAL" evidence="8">
    <location>
        <begin position="610"/>
        <end position="861"/>
    </location>
</feature>
<feature type="coiled-coil region" evidence="6">
    <location>
        <begin position="264"/>
        <end position="330"/>
    </location>
</feature>
<dbReference type="Gene3D" id="3.30.450.20">
    <property type="entry name" value="PAS domain"/>
    <property type="match status" value="1"/>
</dbReference>
<dbReference type="PROSITE" id="PS50883">
    <property type="entry name" value="EAL"/>
    <property type="match status" value="1"/>
</dbReference>
<gene>
    <name evidence="10" type="ORF">QE109_04810</name>
</gene>
<feature type="transmembrane region" description="Helical" evidence="7">
    <location>
        <begin position="197"/>
        <end position="216"/>
    </location>
</feature>
<dbReference type="Pfam" id="PF00563">
    <property type="entry name" value="EAL"/>
    <property type="match status" value="1"/>
</dbReference>
<name>A0ABT6NAM5_9FIRM</name>
<keyword evidence="11" id="KW-1185">Reference proteome</keyword>
<dbReference type="Pfam" id="PF17200">
    <property type="entry name" value="sCache_2"/>
    <property type="match status" value="1"/>
</dbReference>
<dbReference type="SMART" id="SM00267">
    <property type="entry name" value="GGDEF"/>
    <property type="match status" value="1"/>
</dbReference>
<evidence type="ECO:0000259" key="9">
    <source>
        <dbReference type="PROSITE" id="PS50885"/>
    </source>
</evidence>
<dbReference type="EMBL" id="JARYZI010000002">
    <property type="protein sequence ID" value="MDH8677455.1"/>
    <property type="molecule type" value="Genomic_DNA"/>
</dbReference>
<keyword evidence="6" id="KW-0175">Coiled coil</keyword>
<evidence type="ECO:0000256" key="6">
    <source>
        <dbReference type="SAM" id="Coils"/>
    </source>
</evidence>
<dbReference type="Pfam" id="PF00990">
    <property type="entry name" value="GGDEF"/>
    <property type="match status" value="1"/>
</dbReference>
<evidence type="ECO:0000256" key="7">
    <source>
        <dbReference type="SAM" id="Phobius"/>
    </source>
</evidence>
<dbReference type="CDD" id="cd01948">
    <property type="entry name" value="EAL"/>
    <property type="match status" value="1"/>
</dbReference>
<dbReference type="PANTHER" id="PTHR33121">
    <property type="entry name" value="CYCLIC DI-GMP PHOSPHODIESTERASE PDEF"/>
    <property type="match status" value="1"/>
</dbReference>
<dbReference type="InterPro" id="IPR035919">
    <property type="entry name" value="EAL_sf"/>
</dbReference>
<keyword evidence="3 7" id="KW-0812">Transmembrane</keyword>
<dbReference type="InterPro" id="IPR000160">
    <property type="entry name" value="GGDEF_dom"/>
</dbReference>
<evidence type="ECO:0000256" key="5">
    <source>
        <dbReference type="ARBA" id="ARBA00023136"/>
    </source>
</evidence>
<keyword evidence="4 7" id="KW-1133">Transmembrane helix</keyword>
<dbReference type="SUPFAM" id="SSF55073">
    <property type="entry name" value="Nucleotide cyclase"/>
    <property type="match status" value="1"/>
</dbReference>
<accession>A0ABT6NAM5</accession>
<proteinExistence type="predicted"/>
<dbReference type="InterPro" id="IPR003660">
    <property type="entry name" value="HAMP_dom"/>
</dbReference>
<evidence type="ECO:0000256" key="4">
    <source>
        <dbReference type="ARBA" id="ARBA00022989"/>
    </source>
</evidence>
<dbReference type="InterPro" id="IPR033480">
    <property type="entry name" value="sCache_2"/>
</dbReference>
<dbReference type="InterPro" id="IPR050706">
    <property type="entry name" value="Cyclic-di-GMP_PDE-like"/>
</dbReference>
<dbReference type="SMART" id="SM01049">
    <property type="entry name" value="Cache_2"/>
    <property type="match status" value="1"/>
</dbReference>
<dbReference type="Gene3D" id="6.10.340.10">
    <property type="match status" value="1"/>
</dbReference>
<feature type="transmembrane region" description="Helical" evidence="7">
    <location>
        <begin position="15"/>
        <end position="35"/>
    </location>
</feature>
<sequence length="861" mass="99741">MLIINKRTLKLSTKLWIWTMGLVISSMVITGLVSYNRAVSEINHRNEIILKNAAVMAVQILELQEKNVLEKESTLEEAQEDAVEILSNNQGVELGLNGYFVILDGHGNFIYHPTLTGENGYDYQDMSKEKKYFVRESIDVAKRGGGFTYYNWINALTDKQDEKMSYALYFEPWGWIVESTTFLSDYNQAFLSMLNELIKTFVLIVVLVFFVIHLFVSDLIEPINETVLAMAGVKKGIYNYIDNKDRKDELGKLILGYNTMVESIQTSQENLLLHNEELEEANREIQALYEQMLASEEMLRYNYDELERFRKELEIEKDNYRRILMASNEAYWQYDTVKQEMTITNFSRDGMSYQIGIDEFMTSVFLEDITILLSYLSIDPKQSEEMFDLKVRLLVNEEEGIYHWFQMLGIRENQSVFGSMTDVHQEVINRERIEFYAFHDPVLGLYNMDFLNDIVKNTISKNLDHTQYVLLVIGVVGYARILNAYGKNITDIMSFQLSAEISSTFEMAEYISVLHSGRFAIWMKCTERIDCAMEQISKLELALQNRVGKFSNIEMPINIAYGATLIDGSHRDSTSAISEAETAFENAVSKGILHEVRWYDESLKVNKERSLALEQHLFKSLERNEMYVVYQPQYSSISKEDIIGYEALLRWNNDELGSIGPDEFIPIAEAVDYINVLGRFVIEESMKFIKRRKDSGDMISVSINASYKELLQNDYVSYLREKIETYDLSVTQVHIEITETTISEYIDIVREKLDELVACGFEVHMDDFGTGYSSLYQLGKMPIQVLKIDKSFVWAIETDEKMEALTKLIIDLAHRMNMWIIAEGVETMKQYEMLSDMGCDYYQGYLLSKPLDFSKETNQST</sequence>
<organism evidence="10 11">
    <name type="scientific">Fusibacter bizertensis</name>
    <dbReference type="NCBI Taxonomy" id="1488331"/>
    <lineage>
        <taxon>Bacteria</taxon>
        <taxon>Bacillati</taxon>
        <taxon>Bacillota</taxon>
        <taxon>Clostridia</taxon>
        <taxon>Eubacteriales</taxon>
        <taxon>Eubacteriales Family XII. Incertae Sedis</taxon>
        <taxon>Fusibacter</taxon>
    </lineage>
</organism>
<keyword evidence="5 7" id="KW-0472">Membrane</keyword>
<dbReference type="PROSITE" id="PS50885">
    <property type="entry name" value="HAMP"/>
    <property type="match status" value="1"/>
</dbReference>
<evidence type="ECO:0000256" key="1">
    <source>
        <dbReference type="ARBA" id="ARBA00004651"/>
    </source>
</evidence>
<dbReference type="SUPFAM" id="SSF141868">
    <property type="entry name" value="EAL domain-like"/>
    <property type="match status" value="1"/>
</dbReference>
<dbReference type="PANTHER" id="PTHR33121:SF70">
    <property type="entry name" value="SIGNALING PROTEIN YKOW"/>
    <property type="match status" value="1"/>
</dbReference>
<feature type="domain" description="HAMP" evidence="9">
    <location>
        <begin position="217"/>
        <end position="269"/>
    </location>
</feature>
<evidence type="ECO:0000313" key="10">
    <source>
        <dbReference type="EMBL" id="MDH8677455.1"/>
    </source>
</evidence>
<dbReference type="InterPro" id="IPR043128">
    <property type="entry name" value="Rev_trsase/Diguanyl_cyclase"/>
</dbReference>
<dbReference type="SMART" id="SM00052">
    <property type="entry name" value="EAL"/>
    <property type="match status" value="1"/>
</dbReference>
<evidence type="ECO:0000256" key="2">
    <source>
        <dbReference type="ARBA" id="ARBA00022475"/>
    </source>
</evidence>
<dbReference type="Gene3D" id="3.20.20.450">
    <property type="entry name" value="EAL domain"/>
    <property type="match status" value="1"/>
</dbReference>
<protein>
    <submittedName>
        <fullName evidence="10">EAL domain-containing protein</fullName>
    </submittedName>
</protein>
<dbReference type="RefSeq" id="WP_281093269.1">
    <property type="nucleotide sequence ID" value="NZ_JARYZI010000002.1"/>
</dbReference>
<dbReference type="InterPro" id="IPR029787">
    <property type="entry name" value="Nucleotide_cyclase"/>
</dbReference>
<evidence type="ECO:0000259" key="8">
    <source>
        <dbReference type="PROSITE" id="PS50883"/>
    </source>
</evidence>
<comment type="caution">
    <text evidence="10">The sequence shown here is derived from an EMBL/GenBank/DDBJ whole genome shotgun (WGS) entry which is preliminary data.</text>
</comment>
<dbReference type="Gene3D" id="3.30.70.270">
    <property type="match status" value="1"/>
</dbReference>
<comment type="subcellular location">
    <subcellularLocation>
        <location evidence="1">Cell membrane</location>
        <topology evidence="1">Multi-pass membrane protein</topology>
    </subcellularLocation>
</comment>
<dbReference type="Proteomes" id="UP001158045">
    <property type="component" value="Unassembled WGS sequence"/>
</dbReference>